<comment type="caution">
    <text evidence="4">The sequence shown here is derived from an EMBL/GenBank/DDBJ whole genome shotgun (WGS) entry which is preliminary data.</text>
</comment>
<dbReference type="PROSITE" id="PS51186">
    <property type="entry name" value="GNAT"/>
    <property type="match status" value="1"/>
</dbReference>
<evidence type="ECO:0000256" key="1">
    <source>
        <dbReference type="ARBA" id="ARBA00022679"/>
    </source>
</evidence>
<dbReference type="CDD" id="cd04301">
    <property type="entry name" value="NAT_SF"/>
    <property type="match status" value="1"/>
</dbReference>
<evidence type="ECO:0000259" key="3">
    <source>
        <dbReference type="PROSITE" id="PS51186"/>
    </source>
</evidence>
<keyword evidence="5" id="KW-1185">Reference proteome</keyword>
<dbReference type="InterPro" id="IPR016181">
    <property type="entry name" value="Acyl_CoA_acyltransferase"/>
</dbReference>
<dbReference type="RefSeq" id="WP_120009455.1">
    <property type="nucleotide sequence ID" value="NZ_JALBUU010000004.1"/>
</dbReference>
<gene>
    <name evidence="4" type="ORF">MON41_04810</name>
</gene>
<dbReference type="EMBL" id="JALBUU010000004">
    <property type="protein sequence ID" value="MCI0753083.1"/>
    <property type="molecule type" value="Genomic_DNA"/>
</dbReference>
<dbReference type="Pfam" id="PF00583">
    <property type="entry name" value="Acetyltransf_1"/>
    <property type="match status" value="1"/>
</dbReference>
<name>A0ABS9W208_9PROT</name>
<keyword evidence="1 4" id="KW-0808">Transferase</keyword>
<dbReference type="InterPro" id="IPR000182">
    <property type="entry name" value="GNAT_dom"/>
</dbReference>
<sequence>MVFGSRSGVEVRTALPADTLEIAGLLRQLGLCVEQRQVAERVERVLGDPSGTVLVATAWNGAVSALIALHWNSVLQADRPVAQITALVVDEAERRNGIGRLLIKAASQAARTAGCDQLTIATEQECDDLASFCETLGFTAANRGFVRSLRKRPRSGAT</sequence>
<reference evidence="4 5" key="1">
    <citation type="submission" date="2022-03" db="EMBL/GenBank/DDBJ databases">
        <title>Complete genome analysis of Roseomonas KG 17.1 : a prolific producer of plant growth promoters.</title>
        <authorList>
            <person name="Saadouli I."/>
            <person name="Najjari A."/>
            <person name="Mosbah A."/>
            <person name="Ouzari H.I."/>
        </authorList>
    </citation>
    <scope>NUCLEOTIDE SEQUENCE [LARGE SCALE GENOMIC DNA]</scope>
    <source>
        <strain evidence="4 5">KG17-1</strain>
    </source>
</reference>
<dbReference type="EC" id="2.3.1.-" evidence="4"/>
<accession>A0ABS9W208</accession>
<dbReference type="PANTHER" id="PTHR43877:SF1">
    <property type="entry name" value="ACETYLTRANSFERASE"/>
    <property type="match status" value="1"/>
</dbReference>
<dbReference type="Proteomes" id="UP001201985">
    <property type="component" value="Unassembled WGS sequence"/>
</dbReference>
<organism evidence="4 5">
    <name type="scientific">Teichococcus vastitatis</name>
    <dbReference type="NCBI Taxonomy" id="2307076"/>
    <lineage>
        <taxon>Bacteria</taxon>
        <taxon>Pseudomonadati</taxon>
        <taxon>Pseudomonadota</taxon>
        <taxon>Alphaproteobacteria</taxon>
        <taxon>Acetobacterales</taxon>
        <taxon>Roseomonadaceae</taxon>
        <taxon>Roseomonas</taxon>
    </lineage>
</organism>
<proteinExistence type="predicted"/>
<dbReference type="SUPFAM" id="SSF55729">
    <property type="entry name" value="Acyl-CoA N-acyltransferases (Nat)"/>
    <property type="match status" value="1"/>
</dbReference>
<dbReference type="Gene3D" id="3.40.630.30">
    <property type="match status" value="1"/>
</dbReference>
<evidence type="ECO:0000256" key="2">
    <source>
        <dbReference type="ARBA" id="ARBA00023315"/>
    </source>
</evidence>
<dbReference type="InterPro" id="IPR050832">
    <property type="entry name" value="Bact_Acetyltransf"/>
</dbReference>
<dbReference type="PANTHER" id="PTHR43877">
    <property type="entry name" value="AMINOALKYLPHOSPHONATE N-ACETYLTRANSFERASE-RELATED-RELATED"/>
    <property type="match status" value="1"/>
</dbReference>
<evidence type="ECO:0000313" key="4">
    <source>
        <dbReference type="EMBL" id="MCI0753083.1"/>
    </source>
</evidence>
<evidence type="ECO:0000313" key="5">
    <source>
        <dbReference type="Proteomes" id="UP001201985"/>
    </source>
</evidence>
<dbReference type="GO" id="GO:0016746">
    <property type="term" value="F:acyltransferase activity"/>
    <property type="evidence" value="ECO:0007669"/>
    <property type="project" value="UniProtKB-KW"/>
</dbReference>
<protein>
    <submittedName>
        <fullName evidence="4">GNAT family N-acetyltransferase</fullName>
        <ecNumber evidence="4">2.3.1.-</ecNumber>
    </submittedName>
</protein>
<feature type="domain" description="N-acetyltransferase" evidence="3">
    <location>
        <begin position="9"/>
        <end position="158"/>
    </location>
</feature>
<keyword evidence="2 4" id="KW-0012">Acyltransferase</keyword>